<sequence>MKTYKGTDLSVPLNGGVFVR</sequence>
<dbReference type="AlphaFoldDB" id="A0A8S2YAP7"/>
<evidence type="ECO:0000313" key="2">
    <source>
        <dbReference type="Proteomes" id="UP000681722"/>
    </source>
</evidence>
<evidence type="ECO:0000313" key="1">
    <source>
        <dbReference type="EMBL" id="CAF4543917.1"/>
    </source>
</evidence>
<accession>A0A8S2YAP7</accession>
<dbReference type="Proteomes" id="UP000681722">
    <property type="component" value="Unassembled WGS sequence"/>
</dbReference>
<gene>
    <name evidence="1" type="ORF">SRO942_LOCUS46708</name>
</gene>
<protein>
    <submittedName>
        <fullName evidence="1">Uncharacterized protein</fullName>
    </submittedName>
</protein>
<name>A0A8S2YAP7_9BILA</name>
<reference evidence="1" key="1">
    <citation type="submission" date="2021-02" db="EMBL/GenBank/DDBJ databases">
        <authorList>
            <person name="Nowell W R."/>
        </authorList>
    </citation>
    <scope>NUCLEOTIDE SEQUENCE</scope>
</reference>
<dbReference type="EMBL" id="CAJOBC010114239">
    <property type="protein sequence ID" value="CAF4543917.1"/>
    <property type="molecule type" value="Genomic_DNA"/>
</dbReference>
<proteinExistence type="predicted"/>
<organism evidence="1 2">
    <name type="scientific">Didymodactylos carnosus</name>
    <dbReference type="NCBI Taxonomy" id="1234261"/>
    <lineage>
        <taxon>Eukaryota</taxon>
        <taxon>Metazoa</taxon>
        <taxon>Spiralia</taxon>
        <taxon>Gnathifera</taxon>
        <taxon>Rotifera</taxon>
        <taxon>Eurotatoria</taxon>
        <taxon>Bdelloidea</taxon>
        <taxon>Philodinida</taxon>
        <taxon>Philodinidae</taxon>
        <taxon>Didymodactylos</taxon>
    </lineage>
</organism>
<feature type="non-terminal residue" evidence="1">
    <location>
        <position position="20"/>
    </location>
</feature>
<comment type="caution">
    <text evidence="1">The sequence shown here is derived from an EMBL/GenBank/DDBJ whole genome shotgun (WGS) entry which is preliminary data.</text>
</comment>